<feature type="chain" id="PRO_5003681147" evidence="2">
    <location>
        <begin position="25"/>
        <end position="47"/>
    </location>
</feature>
<dbReference type="AlphaFoldDB" id="I3VPE9"/>
<sequence length="47" mass="4875">MNLKFLFTFIAFAIMAFSLGEVSGAKGKAKPKSGGGGGADVPDLDRR</sequence>
<feature type="region of interest" description="Disordered" evidence="1">
    <location>
        <begin position="24"/>
        <end position="47"/>
    </location>
</feature>
<reference evidence="3" key="1">
    <citation type="journal article" date="2012" name="PLoS ONE">
        <title>An Insight into the Sialotranscriptome of the Cat Flea, Ctenocephalides felis.</title>
        <authorList>
            <person name="Ribeiro J.M.C."/>
            <person name="Assumpcao T.C.F."/>
            <person name="Ma D."/>
            <person name="Alvarenga P.H."/>
            <person name="Pham V.M."/>
            <person name="Andersen J.F."/>
            <person name="Francischetti I.M.B."/>
            <person name="Macaluso K.R."/>
        </authorList>
    </citation>
    <scope>NUCLEOTIDE SEQUENCE</scope>
    <source>
        <tissue evidence="3">Salivary gland</tissue>
    </source>
</reference>
<keyword evidence="2" id="KW-0732">Signal</keyword>
<proteinExistence type="evidence at transcript level"/>
<feature type="signal peptide" evidence="2">
    <location>
        <begin position="1"/>
        <end position="24"/>
    </location>
</feature>
<evidence type="ECO:0000256" key="1">
    <source>
        <dbReference type="SAM" id="MobiDB-lite"/>
    </source>
</evidence>
<protein>
    <submittedName>
        <fullName evidence="3">Flea very short abundant peptide family</fullName>
    </submittedName>
</protein>
<evidence type="ECO:0000313" key="3">
    <source>
        <dbReference type="EMBL" id="AFK82388.1"/>
    </source>
</evidence>
<dbReference type="EMBL" id="JW050231">
    <property type="protein sequence ID" value="AFK82388.1"/>
    <property type="molecule type" value="mRNA"/>
</dbReference>
<name>I3VPE9_CTEFE</name>
<evidence type="ECO:0000256" key="2">
    <source>
        <dbReference type="SAM" id="SignalP"/>
    </source>
</evidence>
<accession>I3VPE9</accession>
<organism evidence="3">
    <name type="scientific">Ctenocephalides felis</name>
    <name type="common">Cat flea</name>
    <dbReference type="NCBI Taxonomy" id="7515"/>
    <lineage>
        <taxon>Eukaryota</taxon>
        <taxon>Metazoa</taxon>
        <taxon>Ecdysozoa</taxon>
        <taxon>Arthropoda</taxon>
        <taxon>Hexapoda</taxon>
        <taxon>Insecta</taxon>
        <taxon>Pterygota</taxon>
        <taxon>Neoptera</taxon>
        <taxon>Endopterygota</taxon>
        <taxon>Siphonaptera</taxon>
        <taxon>Pulicidae</taxon>
        <taxon>Archaeopsyllinae</taxon>
        <taxon>Ctenocephalides</taxon>
    </lineage>
</organism>